<feature type="coiled-coil region" evidence="1">
    <location>
        <begin position="677"/>
        <end position="704"/>
    </location>
</feature>
<name>A0A368YCY8_9RHOB</name>
<accession>A0A368YCY8</accession>
<sequence>MAVVAGFIGGMFSFASTVAVLGAGSVGAAWAGAGFASTILGGLAVKLLTTVAVSALTSALAPEPAQGGGITISSTIRGEENPETIILGKYATAGQAICPPYSHGRSDRFLTQVIELCSVPGATLERVMIGDEWVELSEELHPFFGHPVAGENNGLVWVKYYDGTQTEADPYMLDRYGSHPDRPWTADMVGAGICYAIMTFGWDREDQTSVPSVRFELGGIPLYDPRKDSSAGGVGTHRLADPTTWEQTENAAVIAWNVMRGIPLPGGEVWGGNITNLTELPWAVWTAAMNRCDVPIERDDGSTEPAYRAGIEVALDQPPAAALEEIFKACSAVIADMGYGWGIVVGAPALPVYSFGDDDVIVSKSQELDPFPGIEETYNAVTARYPDPEALYETKEAPRRTNAGWEAADAFGRRMANLALPAVPYALQVQRLMEAWIRDERRFRRHIINLPPDSAHVDLIDTVDWSSARNGYVGKDFGVYEILEDPRTGVRQMSIRECDPLDYSWEPGFELPSTPTPPGTTPPAPESVSGFFARAITINDAAGGARRPAIALSWASDILAAGLRWEIRHTGQTQAVLRGTTQDVGAGGITIAEGVLPDMAYEVRARLIANRRTVWTGWEAVSTDPVRLAKGDLDLEVLADIDRSTAWMDETGPFLRGLRGEIDALRDSIAEIDWGNYSVHQRVRREAEAEVERARAQFTEEINVAVSETEAVATRVTTLTTAVGQNTAAISQEQLARSNADSALALDVQTVSAANATNAAAITQERLARIQADDAMAADITSVETNLGTRASAASVTALTARVTDTEAGLVAQSEAITQVEARSDATSATGLFRVSAVAAPSGSQTRIGLRAEAAASGNTTAAAMFLDARSDGTSHVSFIADRFAVVSGGGSGAAQHVPFIVQGGQVYMDKAFIGDLAVETAKIADGAVSTFWAVNGDSLSLTASYPMQLAIFTNVRVRGISSGYDGTYSITRNGVAVDSGSFSVGPYSWMLTTIKTIAIQAGTHTIAHAYSGDPADYSQYRMTILGLYK</sequence>
<dbReference type="RefSeq" id="WP_114350911.1">
    <property type="nucleotide sequence ID" value="NZ_QPJL01000047.1"/>
</dbReference>
<keyword evidence="1" id="KW-0175">Coiled coil</keyword>
<dbReference type="InterPro" id="IPR053171">
    <property type="entry name" value="Viral_Tip_Attach_Protein"/>
</dbReference>
<dbReference type="InterPro" id="IPR015406">
    <property type="entry name" value="GpJ_CSF"/>
</dbReference>
<dbReference type="AlphaFoldDB" id="A0A368YCY8"/>
<keyword evidence="4" id="KW-1185">Reference proteome</keyword>
<evidence type="ECO:0000259" key="2">
    <source>
        <dbReference type="Pfam" id="PF09327"/>
    </source>
</evidence>
<evidence type="ECO:0000313" key="4">
    <source>
        <dbReference type="Proteomes" id="UP000253345"/>
    </source>
</evidence>
<organism evidence="3 4">
    <name type="scientific">Paracoccus lutimaris</name>
    <dbReference type="NCBI Taxonomy" id="1490030"/>
    <lineage>
        <taxon>Bacteria</taxon>
        <taxon>Pseudomonadati</taxon>
        <taxon>Pseudomonadota</taxon>
        <taxon>Alphaproteobacteria</taxon>
        <taxon>Rhodobacterales</taxon>
        <taxon>Paracoccaceae</taxon>
        <taxon>Paracoccus</taxon>
    </lineage>
</organism>
<dbReference type="PANTHER" id="PTHR36251">
    <property type="entry name" value="FELS-1 PROPHAGE HOST SPECIFICITY PROTEIN-RELATED"/>
    <property type="match status" value="1"/>
</dbReference>
<proteinExistence type="predicted"/>
<feature type="domain" description="Tip attachment protein J central straight fiber" evidence="2">
    <location>
        <begin position="845"/>
        <end position="937"/>
    </location>
</feature>
<dbReference type="Proteomes" id="UP000253345">
    <property type="component" value="Unassembled WGS sequence"/>
</dbReference>
<evidence type="ECO:0000256" key="1">
    <source>
        <dbReference type="SAM" id="Coils"/>
    </source>
</evidence>
<reference evidence="3 4" key="1">
    <citation type="submission" date="2018-07" db="EMBL/GenBank/DDBJ databases">
        <title>Genomic Encyclopedia of Type Strains, Phase III (KMG-III): the genomes of soil and plant-associated and newly described type strains.</title>
        <authorList>
            <person name="Whitman W."/>
        </authorList>
    </citation>
    <scope>NUCLEOTIDE SEQUENCE [LARGE SCALE GENOMIC DNA]</scope>
    <source>
        <strain evidence="3 4">CECT 8525</strain>
    </source>
</reference>
<dbReference type="PANTHER" id="PTHR36251:SF2">
    <property type="entry name" value="GIFSY-2 PROPHAGE HOST SPECIFICITY PROTEIN J, PHAGE LAMBDA"/>
    <property type="match status" value="1"/>
</dbReference>
<evidence type="ECO:0000313" key="3">
    <source>
        <dbReference type="EMBL" id="RCW78072.1"/>
    </source>
</evidence>
<dbReference type="Pfam" id="PF09327">
    <property type="entry name" value="Phage_Tail_Tip"/>
    <property type="match status" value="1"/>
</dbReference>
<gene>
    <name evidence="3" type="ORF">DFP89_1473</name>
</gene>
<dbReference type="OrthoDB" id="7822067at2"/>
<dbReference type="EMBL" id="QPJL01000047">
    <property type="protein sequence ID" value="RCW78072.1"/>
    <property type="molecule type" value="Genomic_DNA"/>
</dbReference>
<protein>
    <submittedName>
        <fullName evidence="3">Uncharacterized protein DUF1983</fullName>
    </submittedName>
</protein>
<comment type="caution">
    <text evidence="3">The sequence shown here is derived from an EMBL/GenBank/DDBJ whole genome shotgun (WGS) entry which is preliminary data.</text>
</comment>